<keyword evidence="1" id="KW-0732">Signal</keyword>
<protein>
    <submittedName>
        <fullName evidence="3">PEP-CTERM sorting domain-containing protein</fullName>
    </submittedName>
</protein>
<evidence type="ECO:0000259" key="2">
    <source>
        <dbReference type="Pfam" id="PF07589"/>
    </source>
</evidence>
<feature type="signal peptide" evidence="1">
    <location>
        <begin position="1"/>
        <end position="22"/>
    </location>
</feature>
<sequence>MNRLLLSTIALAGLTAAQSAVAGYMPTSCDATNASANGSLSVECRDNNTSGYPADNGDGTLTIFMNTVWSDYGPLTTVVKDGTSSGGFSFSVSDADSGSGFENYFEFFLPADYLGSEVDWVLAVKQSGYLVSYLFEDLLVENDQPAITGYFNSPWQNGSDDFSWAGGLVGEPSTPIPEPGSLALIGLGLVGLGALRRRASRA</sequence>
<gene>
    <name evidence="3" type="ORF">ACFOZ5_12070</name>
</gene>
<name>A0ABV8QJH6_9GAMM</name>
<evidence type="ECO:0000313" key="4">
    <source>
        <dbReference type="Proteomes" id="UP001595798"/>
    </source>
</evidence>
<organism evidence="3 4">
    <name type="scientific">Marinobacter lacisalsi</name>
    <dbReference type="NCBI Taxonomy" id="475979"/>
    <lineage>
        <taxon>Bacteria</taxon>
        <taxon>Pseudomonadati</taxon>
        <taxon>Pseudomonadota</taxon>
        <taxon>Gammaproteobacteria</taxon>
        <taxon>Pseudomonadales</taxon>
        <taxon>Marinobacteraceae</taxon>
        <taxon>Marinobacter</taxon>
    </lineage>
</organism>
<keyword evidence="4" id="KW-1185">Reference proteome</keyword>
<dbReference type="NCBIfam" id="TIGR02595">
    <property type="entry name" value="PEP_CTERM"/>
    <property type="match status" value="1"/>
</dbReference>
<dbReference type="RefSeq" id="WP_379887627.1">
    <property type="nucleotide sequence ID" value="NZ_JBHSDI010000015.1"/>
</dbReference>
<comment type="caution">
    <text evidence="3">The sequence shown here is derived from an EMBL/GenBank/DDBJ whole genome shotgun (WGS) entry which is preliminary data.</text>
</comment>
<feature type="domain" description="Ice-binding protein C-terminal" evidence="2">
    <location>
        <begin position="175"/>
        <end position="198"/>
    </location>
</feature>
<evidence type="ECO:0000256" key="1">
    <source>
        <dbReference type="SAM" id="SignalP"/>
    </source>
</evidence>
<dbReference type="EMBL" id="JBHSDI010000015">
    <property type="protein sequence ID" value="MFC4259766.1"/>
    <property type="molecule type" value="Genomic_DNA"/>
</dbReference>
<dbReference type="Pfam" id="PF07589">
    <property type="entry name" value="PEP-CTERM"/>
    <property type="match status" value="1"/>
</dbReference>
<accession>A0ABV8QJH6</accession>
<dbReference type="Proteomes" id="UP001595798">
    <property type="component" value="Unassembled WGS sequence"/>
</dbReference>
<evidence type="ECO:0000313" key="3">
    <source>
        <dbReference type="EMBL" id="MFC4259766.1"/>
    </source>
</evidence>
<feature type="chain" id="PRO_5047185248" evidence="1">
    <location>
        <begin position="23"/>
        <end position="202"/>
    </location>
</feature>
<proteinExistence type="predicted"/>
<dbReference type="InterPro" id="IPR013424">
    <property type="entry name" value="Ice-binding_C"/>
</dbReference>
<reference evidence="4" key="1">
    <citation type="journal article" date="2019" name="Int. J. Syst. Evol. Microbiol.">
        <title>The Global Catalogue of Microorganisms (GCM) 10K type strain sequencing project: providing services to taxonomists for standard genome sequencing and annotation.</title>
        <authorList>
            <consortium name="The Broad Institute Genomics Platform"/>
            <consortium name="The Broad Institute Genome Sequencing Center for Infectious Disease"/>
            <person name="Wu L."/>
            <person name="Ma J."/>
        </authorList>
    </citation>
    <scope>NUCLEOTIDE SEQUENCE [LARGE SCALE GENOMIC DNA]</scope>
    <source>
        <strain evidence="4">CECT 7297</strain>
    </source>
</reference>